<dbReference type="InterPro" id="IPR017871">
    <property type="entry name" value="ABC_transporter-like_CS"/>
</dbReference>
<evidence type="ECO:0000313" key="14">
    <source>
        <dbReference type="Proteomes" id="UP001527052"/>
    </source>
</evidence>
<dbReference type="InterPro" id="IPR036640">
    <property type="entry name" value="ABC1_TM_sf"/>
</dbReference>
<evidence type="ECO:0000313" key="13">
    <source>
        <dbReference type="EMBL" id="MCY9549277.1"/>
    </source>
</evidence>
<keyword evidence="6" id="KW-0067">ATP-binding</keyword>
<dbReference type="PANTHER" id="PTHR43394:SF1">
    <property type="entry name" value="ATP-BINDING CASSETTE SUB-FAMILY B MEMBER 10, MITOCHONDRIAL"/>
    <property type="match status" value="1"/>
</dbReference>
<feature type="transmembrane region" description="Helical" evidence="9">
    <location>
        <begin position="304"/>
        <end position="325"/>
    </location>
</feature>
<organism evidence="13 14">
    <name type="scientific">Lysinibacillus xylanilyticus</name>
    <dbReference type="NCBI Taxonomy" id="582475"/>
    <lineage>
        <taxon>Bacteria</taxon>
        <taxon>Bacillati</taxon>
        <taxon>Bacillota</taxon>
        <taxon>Bacilli</taxon>
        <taxon>Bacillales</taxon>
        <taxon>Bacillaceae</taxon>
        <taxon>Lysinibacillus</taxon>
    </lineage>
</organism>
<evidence type="ECO:0000256" key="6">
    <source>
        <dbReference type="ARBA" id="ARBA00022840"/>
    </source>
</evidence>
<evidence type="ECO:0000256" key="1">
    <source>
        <dbReference type="ARBA" id="ARBA00004651"/>
    </source>
</evidence>
<dbReference type="RefSeq" id="WP_268639255.1">
    <property type="nucleotide sequence ID" value="NZ_JAMDLZ010000041.1"/>
</dbReference>
<dbReference type="PANTHER" id="PTHR43394">
    <property type="entry name" value="ATP-DEPENDENT PERMEASE MDL1, MITOCHONDRIAL"/>
    <property type="match status" value="1"/>
</dbReference>
<evidence type="ECO:0000256" key="2">
    <source>
        <dbReference type="ARBA" id="ARBA00022692"/>
    </source>
</evidence>
<keyword evidence="5" id="KW-0645">Protease</keyword>
<name>A0ABT4EUD2_9BACI</name>
<evidence type="ECO:0000256" key="3">
    <source>
        <dbReference type="ARBA" id="ARBA00022741"/>
    </source>
</evidence>
<feature type="transmembrane region" description="Helical" evidence="9">
    <location>
        <begin position="277"/>
        <end position="298"/>
    </location>
</feature>
<keyword evidence="8 9" id="KW-0472">Membrane</keyword>
<feature type="transmembrane region" description="Helical" evidence="9">
    <location>
        <begin position="206"/>
        <end position="228"/>
    </location>
</feature>
<dbReference type="Proteomes" id="UP001527052">
    <property type="component" value="Unassembled WGS sequence"/>
</dbReference>
<feature type="transmembrane region" description="Helical" evidence="9">
    <location>
        <begin position="386"/>
        <end position="410"/>
    </location>
</feature>
<dbReference type="InterPro" id="IPR003439">
    <property type="entry name" value="ABC_transporter-like_ATP-bd"/>
</dbReference>
<evidence type="ECO:0000256" key="7">
    <source>
        <dbReference type="ARBA" id="ARBA00022989"/>
    </source>
</evidence>
<keyword evidence="5" id="KW-0788">Thiol protease</keyword>
<evidence type="ECO:0000259" key="10">
    <source>
        <dbReference type="PROSITE" id="PS50893"/>
    </source>
</evidence>
<keyword evidence="7 9" id="KW-1133">Transmembrane helix</keyword>
<feature type="domain" description="ABC transmembrane type-1" evidence="11">
    <location>
        <begin position="168"/>
        <end position="449"/>
    </location>
</feature>
<dbReference type="Gene3D" id="3.90.70.10">
    <property type="entry name" value="Cysteine proteinases"/>
    <property type="match status" value="1"/>
</dbReference>
<evidence type="ECO:0000259" key="12">
    <source>
        <dbReference type="PROSITE" id="PS50990"/>
    </source>
</evidence>
<dbReference type="InterPro" id="IPR011527">
    <property type="entry name" value="ABC1_TM_dom"/>
</dbReference>
<dbReference type="PROSITE" id="PS00211">
    <property type="entry name" value="ABC_TRANSPORTER_1"/>
    <property type="match status" value="1"/>
</dbReference>
<dbReference type="Pfam" id="PF00664">
    <property type="entry name" value="ABC_membrane"/>
    <property type="match status" value="1"/>
</dbReference>
<dbReference type="EMBL" id="JAMDLZ010000041">
    <property type="protein sequence ID" value="MCY9549277.1"/>
    <property type="molecule type" value="Genomic_DNA"/>
</dbReference>
<dbReference type="InterPro" id="IPR003593">
    <property type="entry name" value="AAA+_ATPase"/>
</dbReference>
<proteinExistence type="predicted"/>
<dbReference type="InterPro" id="IPR005074">
    <property type="entry name" value="Peptidase_C39"/>
</dbReference>
<evidence type="ECO:0000256" key="5">
    <source>
        <dbReference type="ARBA" id="ARBA00022807"/>
    </source>
</evidence>
<dbReference type="Gene3D" id="1.20.1560.10">
    <property type="entry name" value="ABC transporter type 1, transmembrane domain"/>
    <property type="match status" value="1"/>
</dbReference>
<evidence type="ECO:0000256" key="9">
    <source>
        <dbReference type="SAM" id="Phobius"/>
    </source>
</evidence>
<dbReference type="SUPFAM" id="SSF52540">
    <property type="entry name" value="P-loop containing nucleoside triphosphate hydrolases"/>
    <property type="match status" value="1"/>
</dbReference>
<evidence type="ECO:0000256" key="4">
    <source>
        <dbReference type="ARBA" id="ARBA00022801"/>
    </source>
</evidence>
<dbReference type="Gene3D" id="3.40.50.300">
    <property type="entry name" value="P-loop containing nucleotide triphosphate hydrolases"/>
    <property type="match status" value="1"/>
</dbReference>
<gene>
    <name evidence="13" type="ORF">M5W82_20560</name>
</gene>
<dbReference type="Pfam" id="PF03412">
    <property type="entry name" value="Peptidase_C39"/>
    <property type="match status" value="1"/>
</dbReference>
<dbReference type="InterPro" id="IPR027417">
    <property type="entry name" value="P-loop_NTPase"/>
</dbReference>
<accession>A0ABT4EUD2</accession>
<keyword evidence="3" id="KW-0547">Nucleotide-binding</keyword>
<comment type="subcellular location">
    <subcellularLocation>
        <location evidence="1">Cell membrane</location>
        <topology evidence="1">Multi-pass membrane protein</topology>
    </subcellularLocation>
</comment>
<dbReference type="PROSITE" id="PS50990">
    <property type="entry name" value="PEPTIDASE_C39"/>
    <property type="match status" value="1"/>
</dbReference>
<feature type="transmembrane region" description="Helical" evidence="9">
    <location>
        <begin position="165"/>
        <end position="186"/>
    </location>
</feature>
<keyword evidence="4" id="KW-0378">Hydrolase</keyword>
<protein>
    <submittedName>
        <fullName evidence="13">Peptidase domain-containing ABC transporter</fullName>
    </submittedName>
</protein>
<evidence type="ECO:0000256" key="8">
    <source>
        <dbReference type="ARBA" id="ARBA00023136"/>
    </source>
</evidence>
<evidence type="ECO:0000259" key="11">
    <source>
        <dbReference type="PROSITE" id="PS50929"/>
    </source>
</evidence>
<reference evidence="13 14" key="1">
    <citation type="submission" date="2022-05" db="EMBL/GenBank/DDBJ databases">
        <title>Genome Sequencing of Bee-Associated Microbes.</title>
        <authorList>
            <person name="Dunlap C."/>
        </authorList>
    </citation>
    <scope>NUCLEOTIDE SEQUENCE [LARGE SCALE GENOMIC DNA]</scope>
    <source>
        <strain evidence="13 14">NRRL BD-083</strain>
    </source>
</reference>
<dbReference type="Pfam" id="PF00005">
    <property type="entry name" value="ABC_tran"/>
    <property type="match status" value="1"/>
</dbReference>
<dbReference type="PROSITE" id="PS50929">
    <property type="entry name" value="ABC_TM1F"/>
    <property type="match status" value="1"/>
</dbReference>
<sequence length="701" mass="79596">MRKKTPVILQRNKYDCGYACLAMLFSYGDSKISSNMLLTEEKFRAGRDGVTLLELKRISKKFNAELSVFKVDDVKEFIQQRKVIEPIMIHWKNNHFIIITKIHNNKAEIIDPEIGISEISYEELMLHYSGFVATLKKNSRNKEVFIKEKHYTKKLFELVVEFKKYIYIVIFLSFLYQSLNLLFPFMTQFLIDTYTNNKSFNISIKAFLISIVTIFIIYFMLHLLRIFFITKTQLVINSTMTSKFIDKLFKLPLSFYDRSSAGDIASRINNITMIREIISSLTTTLLLDITLVVIYSIVLVKYSVTLSVVVFTAVLIQIILVKILLPKISIFTNQEVAGQAAFQTDLFEVLRSINYIKTIGVNTEIKKKLNDTFQNQLLNFAKRMNLSAVLGGLSSSINLILPVALLFLGLQYENEIGLSLGQIVAFSTMSMNLLSPISSIIGSLESIKLVEEVYLRIDSVLEEEEEKTNLNPKVHIDTINKDIVLEDISFGYSGKNILHNINLCIKPGEKYLIKGTTGVGKTTLFKIIAGLYEPTVGNIKYGVHPYDDLKIMDLRKNIGFITQEVSLFNGTIEDNIRFYNNNVSSSDIVHAAKMACIHEEIIKFPMGYSTVLGDNGATISGGQRQRLSIARTLAANPEMLLIDEGTSNLDIDTEGAVIKNLFASNKTILFISHRHKNIDGVNHIYKLDNGLLHKEKEYSLQ</sequence>
<dbReference type="PROSITE" id="PS50893">
    <property type="entry name" value="ABC_TRANSPORTER_2"/>
    <property type="match status" value="1"/>
</dbReference>
<keyword evidence="14" id="KW-1185">Reference proteome</keyword>
<dbReference type="SMART" id="SM00382">
    <property type="entry name" value="AAA"/>
    <property type="match status" value="1"/>
</dbReference>
<dbReference type="SUPFAM" id="SSF90123">
    <property type="entry name" value="ABC transporter transmembrane region"/>
    <property type="match status" value="1"/>
</dbReference>
<dbReference type="InterPro" id="IPR039421">
    <property type="entry name" value="Type_1_exporter"/>
</dbReference>
<feature type="domain" description="Peptidase C39" evidence="12">
    <location>
        <begin position="10"/>
        <end position="135"/>
    </location>
</feature>
<comment type="caution">
    <text evidence="13">The sequence shown here is derived from an EMBL/GenBank/DDBJ whole genome shotgun (WGS) entry which is preliminary data.</text>
</comment>
<feature type="domain" description="ABC transporter" evidence="10">
    <location>
        <begin position="483"/>
        <end position="700"/>
    </location>
</feature>
<keyword evidence="2 9" id="KW-0812">Transmembrane</keyword>